<keyword evidence="3" id="KW-1185">Reference proteome</keyword>
<evidence type="ECO:0000313" key="3">
    <source>
        <dbReference type="Proteomes" id="UP001365542"/>
    </source>
</evidence>
<sequence length="245" mass="27729">MILYSPFFFFLASYLSVSLSLFLCSTSPVLNTYRVPLTRFFSNLPFLILLFISSAPERSPVLEENQTNIIILIHYTAHTHVMPARYKALLRGAEALCNDFASQADLQTILSHFNTHSDTNDGPAVAFEHGDPRFAPFLGRALDVKEYFQLLQKYISYSDMSFSNYFVDATKDKVSVNGTARFVWLSTGVSWSEVFTYVLDFVDDENETPKVSKYHVWADTGALYLARIGQHIKDIPNPSHTEGTP</sequence>
<evidence type="ECO:0000256" key="1">
    <source>
        <dbReference type="SAM" id="Phobius"/>
    </source>
</evidence>
<keyword evidence="1" id="KW-0812">Transmembrane</keyword>
<gene>
    <name evidence="2" type="ORF">TWF694_003965</name>
</gene>
<accession>A0AAV9WXQ0</accession>
<protein>
    <recommendedName>
        <fullName evidence="4">SnoaL-like domain-containing protein</fullName>
    </recommendedName>
</protein>
<keyword evidence="1" id="KW-0472">Membrane</keyword>
<dbReference type="AlphaFoldDB" id="A0AAV9WXQ0"/>
<proteinExistence type="predicted"/>
<evidence type="ECO:0008006" key="4">
    <source>
        <dbReference type="Google" id="ProtNLM"/>
    </source>
</evidence>
<dbReference type="EMBL" id="JAVHJO010000014">
    <property type="protein sequence ID" value="KAK6528725.1"/>
    <property type="molecule type" value="Genomic_DNA"/>
</dbReference>
<feature type="transmembrane region" description="Helical" evidence="1">
    <location>
        <begin position="6"/>
        <end position="25"/>
    </location>
</feature>
<evidence type="ECO:0000313" key="2">
    <source>
        <dbReference type="EMBL" id="KAK6528725.1"/>
    </source>
</evidence>
<dbReference type="Proteomes" id="UP001365542">
    <property type="component" value="Unassembled WGS sequence"/>
</dbReference>
<comment type="caution">
    <text evidence="2">The sequence shown here is derived from an EMBL/GenBank/DDBJ whole genome shotgun (WGS) entry which is preliminary data.</text>
</comment>
<reference evidence="2 3" key="1">
    <citation type="submission" date="2019-10" db="EMBL/GenBank/DDBJ databases">
        <authorList>
            <person name="Palmer J.M."/>
        </authorList>
    </citation>
    <scope>NUCLEOTIDE SEQUENCE [LARGE SCALE GENOMIC DNA]</scope>
    <source>
        <strain evidence="2 3">TWF694</strain>
    </source>
</reference>
<name>A0AAV9WXQ0_9PEZI</name>
<keyword evidence="1" id="KW-1133">Transmembrane helix</keyword>
<organism evidence="2 3">
    <name type="scientific">Orbilia ellipsospora</name>
    <dbReference type="NCBI Taxonomy" id="2528407"/>
    <lineage>
        <taxon>Eukaryota</taxon>
        <taxon>Fungi</taxon>
        <taxon>Dikarya</taxon>
        <taxon>Ascomycota</taxon>
        <taxon>Pezizomycotina</taxon>
        <taxon>Orbiliomycetes</taxon>
        <taxon>Orbiliales</taxon>
        <taxon>Orbiliaceae</taxon>
        <taxon>Orbilia</taxon>
    </lineage>
</organism>